<accession>A0A3P8K7J5</accession>
<dbReference type="OrthoDB" id="9799818at2"/>
<name>A0A3P8K7J5_TSUPA</name>
<dbReference type="SUPFAM" id="SSF51735">
    <property type="entry name" value="NAD(P)-binding Rossmann-fold domains"/>
    <property type="match status" value="1"/>
</dbReference>
<sequence>MTSTNVAPVLLVLGAGPGLGMSVARAFGRRGYRVALASRSAARHPGYVGELRTLGVDATAFPVDVSVPGAAADLVATVREHFGRIDAAYYGAAAPVAMGPVTELGPDGATAALATVAPAVEFAGAVLPDLRTNGGAVVFAGGLSAVVPMPDVGGLALVAAAYRAYALNLHAALAPEGVYAGTLTVGGMIDGGDIAAATRASAPEADLAAITLRPDDLAERVWRMVQERDAGEVLVDVIS</sequence>
<keyword evidence="1" id="KW-0560">Oxidoreductase</keyword>
<gene>
    <name evidence="1" type="primary">fabL_2</name>
    <name evidence="1" type="ORF">NCTC10741_03907</name>
</gene>
<dbReference type="Gene3D" id="3.40.50.720">
    <property type="entry name" value="NAD(P)-binding Rossmann-like Domain"/>
    <property type="match status" value="1"/>
</dbReference>
<reference evidence="1 2" key="1">
    <citation type="submission" date="2018-12" db="EMBL/GenBank/DDBJ databases">
        <authorList>
            <consortium name="Pathogen Informatics"/>
        </authorList>
    </citation>
    <scope>NUCLEOTIDE SEQUENCE [LARGE SCALE GENOMIC DNA]</scope>
    <source>
        <strain evidence="1 2">NCTC10741</strain>
    </source>
</reference>
<protein>
    <submittedName>
        <fullName evidence="1">Enoyl-[acyl-carrier-protein] reductase [NADPH] FabL</fullName>
        <ecNumber evidence="1">1.3.1.10</ecNumber>
    </submittedName>
</protein>
<dbReference type="GO" id="GO:0141148">
    <property type="term" value="F:enoyl-[acyl-carrier-protein] reductase (NADPH) activity"/>
    <property type="evidence" value="ECO:0007669"/>
    <property type="project" value="UniProtKB-EC"/>
</dbReference>
<dbReference type="EC" id="1.3.1.10" evidence="1"/>
<dbReference type="AlphaFoldDB" id="A0A3P8K7J5"/>
<dbReference type="Pfam" id="PF00106">
    <property type="entry name" value="adh_short"/>
    <property type="match status" value="1"/>
</dbReference>
<evidence type="ECO:0000313" key="2">
    <source>
        <dbReference type="Proteomes" id="UP000271626"/>
    </source>
</evidence>
<dbReference type="PANTHER" id="PTHR43431:SF7">
    <property type="entry name" value="OXIDOREDUCTASE, SHORT CHAIN DEHYDROGENASE_REDUCTASE FAMILY (AFU_ORTHOLOGUE AFUA_5G14000)"/>
    <property type="match status" value="1"/>
</dbReference>
<dbReference type="EMBL" id="LR131273">
    <property type="protein sequence ID" value="VDR40744.1"/>
    <property type="molecule type" value="Genomic_DNA"/>
</dbReference>
<proteinExistence type="predicted"/>
<dbReference type="InterPro" id="IPR002347">
    <property type="entry name" value="SDR_fam"/>
</dbReference>
<organism evidence="1 2">
    <name type="scientific">Tsukamurella paurometabola</name>
    <name type="common">Corynebacterium paurometabolum</name>
    <dbReference type="NCBI Taxonomy" id="2061"/>
    <lineage>
        <taxon>Bacteria</taxon>
        <taxon>Bacillati</taxon>
        <taxon>Actinomycetota</taxon>
        <taxon>Actinomycetes</taxon>
        <taxon>Mycobacteriales</taxon>
        <taxon>Tsukamurellaceae</taxon>
        <taxon>Tsukamurella</taxon>
    </lineage>
</organism>
<dbReference type="InterPro" id="IPR036291">
    <property type="entry name" value="NAD(P)-bd_dom_sf"/>
</dbReference>
<dbReference type="RefSeq" id="WP_126197676.1">
    <property type="nucleotide sequence ID" value="NZ_CP085954.1"/>
</dbReference>
<evidence type="ECO:0000313" key="1">
    <source>
        <dbReference type="EMBL" id="VDR40744.1"/>
    </source>
</evidence>
<dbReference type="PANTHER" id="PTHR43431">
    <property type="entry name" value="OXIDOREDUCTASE, SHORT CHAIN DEHYDROGENASE/REDUCTASE FAMILY (AFU_ORTHOLOGUE AFUA_5G14000)"/>
    <property type="match status" value="1"/>
</dbReference>
<dbReference type="Proteomes" id="UP000271626">
    <property type="component" value="Chromosome"/>
</dbReference>